<keyword evidence="3" id="KW-1185">Reference proteome</keyword>
<dbReference type="RefSeq" id="WP_156806338.1">
    <property type="nucleotide sequence ID" value="NZ_JBHSOJ010000032.1"/>
</dbReference>
<name>A0ABW0UIK4_9STRE</name>
<sequence>MKKKILGILTLVASLFLLIGCSSESLDGTYYEFGKFSNTGELYLDKEEKIVIQGKDISVDDESYKIDTEKEMIDSGRFEVPYSYEDGVLTIKGTGSIYFGNAEDMTFVKKDSPKYKELLKEAKVLE</sequence>
<feature type="chain" id="PRO_5047107567" description="Lipoprotein" evidence="1">
    <location>
        <begin position="28"/>
        <end position="126"/>
    </location>
</feature>
<evidence type="ECO:0000313" key="3">
    <source>
        <dbReference type="Proteomes" id="UP001596110"/>
    </source>
</evidence>
<keyword evidence="1" id="KW-0732">Signal</keyword>
<dbReference type="PROSITE" id="PS51257">
    <property type="entry name" value="PROKAR_LIPOPROTEIN"/>
    <property type="match status" value="1"/>
</dbReference>
<accession>A0ABW0UIK4</accession>
<dbReference type="EMBL" id="JBHSOJ010000032">
    <property type="protein sequence ID" value="MFC5632020.1"/>
    <property type="molecule type" value="Genomic_DNA"/>
</dbReference>
<reference evidence="3" key="1">
    <citation type="journal article" date="2019" name="Int. J. Syst. Evol. Microbiol.">
        <title>The Global Catalogue of Microorganisms (GCM) 10K type strain sequencing project: providing services to taxonomists for standard genome sequencing and annotation.</title>
        <authorList>
            <consortium name="The Broad Institute Genomics Platform"/>
            <consortium name="The Broad Institute Genome Sequencing Center for Infectious Disease"/>
            <person name="Wu L."/>
            <person name="Ma J."/>
        </authorList>
    </citation>
    <scope>NUCLEOTIDE SEQUENCE [LARGE SCALE GENOMIC DNA]</scope>
    <source>
        <strain evidence="3">DT43</strain>
    </source>
</reference>
<evidence type="ECO:0000313" key="2">
    <source>
        <dbReference type="EMBL" id="MFC5632020.1"/>
    </source>
</evidence>
<gene>
    <name evidence="2" type="ORF">ACFPQ3_10830</name>
</gene>
<organism evidence="2 3">
    <name type="scientific">Streptococcus caledonicus</name>
    <dbReference type="NCBI Taxonomy" id="2614158"/>
    <lineage>
        <taxon>Bacteria</taxon>
        <taxon>Bacillati</taxon>
        <taxon>Bacillota</taxon>
        <taxon>Bacilli</taxon>
        <taxon>Lactobacillales</taxon>
        <taxon>Streptococcaceae</taxon>
        <taxon>Streptococcus</taxon>
    </lineage>
</organism>
<dbReference type="Proteomes" id="UP001596110">
    <property type="component" value="Unassembled WGS sequence"/>
</dbReference>
<protein>
    <recommendedName>
        <fullName evidence="4">Lipoprotein</fullName>
    </recommendedName>
</protein>
<proteinExistence type="predicted"/>
<evidence type="ECO:0008006" key="4">
    <source>
        <dbReference type="Google" id="ProtNLM"/>
    </source>
</evidence>
<feature type="signal peptide" evidence="1">
    <location>
        <begin position="1"/>
        <end position="27"/>
    </location>
</feature>
<evidence type="ECO:0000256" key="1">
    <source>
        <dbReference type="SAM" id="SignalP"/>
    </source>
</evidence>
<comment type="caution">
    <text evidence="2">The sequence shown here is derived from an EMBL/GenBank/DDBJ whole genome shotgun (WGS) entry which is preliminary data.</text>
</comment>